<evidence type="ECO:0000313" key="2">
    <source>
        <dbReference type="Proteomes" id="UP000199341"/>
    </source>
</evidence>
<dbReference type="InterPro" id="IPR032675">
    <property type="entry name" value="LRR_dom_sf"/>
</dbReference>
<dbReference type="Gene3D" id="3.80.10.10">
    <property type="entry name" value="Ribonuclease Inhibitor"/>
    <property type="match status" value="1"/>
</dbReference>
<sequence>MTLTHDHLTEYGGLPVVEWFSAKDEEKNGPPTAGGVAWRISADAYESDETWAGAFARFAAAVDLTQVEALIVGAWPDMYESGPDEVVETLLGAREHLTSLRSLFVADVVFEQCEISWIVQGDLTPLLAAFPGLERFGLRGGNSLVFPPVRHEKLRELVVQSGGIPAEAVRGIAASDFPALTTLDLWLGTSDYGGDCDVADLAPFLAGTRLPALRHLALHNSEIQDEVAAAVAAAPVVARLETLDLSMGVLTDEGAAALLGGQPLTHLTSLDLHHNYIGAEVAERLREALEPAGVALDLDRDDAEEDNGDGTVWRYVAVGE</sequence>
<reference evidence="1 2" key="1">
    <citation type="submission" date="2016-10" db="EMBL/GenBank/DDBJ databases">
        <authorList>
            <person name="de Groot N.N."/>
        </authorList>
    </citation>
    <scope>NUCLEOTIDE SEQUENCE [LARGE SCALE GENOMIC DNA]</scope>
    <source>
        <strain evidence="1 2">CGMCC 4.2022</strain>
    </source>
</reference>
<evidence type="ECO:0008006" key="3">
    <source>
        <dbReference type="Google" id="ProtNLM"/>
    </source>
</evidence>
<dbReference type="STRING" id="310781.SAMN05216259_109167"/>
<dbReference type="OrthoDB" id="9781345at2"/>
<dbReference type="Proteomes" id="UP000199341">
    <property type="component" value="Unassembled WGS sequence"/>
</dbReference>
<dbReference type="AlphaFoldDB" id="A0A1H0IYP5"/>
<dbReference type="SUPFAM" id="SSF52047">
    <property type="entry name" value="RNI-like"/>
    <property type="match status" value="1"/>
</dbReference>
<dbReference type="RefSeq" id="WP_093786067.1">
    <property type="nucleotide sequence ID" value="NZ_FNIE01000009.1"/>
</dbReference>
<gene>
    <name evidence="1" type="ORF">SAMN05216259_109167</name>
</gene>
<name>A0A1H0IYP5_9ACTN</name>
<organism evidence="1 2">
    <name type="scientific">Actinacidiphila guanduensis</name>
    <dbReference type="NCBI Taxonomy" id="310781"/>
    <lineage>
        <taxon>Bacteria</taxon>
        <taxon>Bacillati</taxon>
        <taxon>Actinomycetota</taxon>
        <taxon>Actinomycetes</taxon>
        <taxon>Kitasatosporales</taxon>
        <taxon>Streptomycetaceae</taxon>
        <taxon>Actinacidiphila</taxon>
    </lineage>
</organism>
<protein>
    <recommendedName>
        <fullName evidence="3">Cytoplasmic protein</fullName>
    </recommendedName>
</protein>
<dbReference type="NCBIfam" id="NF038076">
    <property type="entry name" value="fam_STM4015"/>
    <property type="match status" value="1"/>
</dbReference>
<dbReference type="EMBL" id="FNIE01000009">
    <property type="protein sequence ID" value="SDO36463.1"/>
    <property type="molecule type" value="Genomic_DNA"/>
</dbReference>
<keyword evidence="2" id="KW-1185">Reference proteome</keyword>
<proteinExistence type="predicted"/>
<accession>A0A1H0IYP5</accession>
<evidence type="ECO:0000313" key="1">
    <source>
        <dbReference type="EMBL" id="SDO36463.1"/>
    </source>
</evidence>
<dbReference type="InterPro" id="IPR047722">
    <property type="entry name" value="STM4015-like"/>
</dbReference>